<dbReference type="Gene3D" id="3.60.10.10">
    <property type="entry name" value="Endonuclease/exonuclease/phosphatase"/>
    <property type="match status" value="1"/>
</dbReference>
<dbReference type="EMBL" id="QXIT01000078">
    <property type="protein sequence ID" value="RIE08373.1"/>
    <property type="molecule type" value="Genomic_DNA"/>
</dbReference>
<organism evidence="1 3">
    <name type="scientific">Candidatus Cryosericum odellii</name>
    <dbReference type="NCBI Taxonomy" id="2290917"/>
    <lineage>
        <taxon>Bacteria</taxon>
        <taxon>Pseudomonadati</taxon>
        <taxon>Caldisericota/Cryosericota group</taxon>
        <taxon>Candidatus Cryosericota</taxon>
        <taxon>Candidatus Cryosericia</taxon>
        <taxon>Candidatus Cryosericales</taxon>
        <taxon>Candidatus Cryosericaceae</taxon>
        <taxon>Candidatus Cryosericum</taxon>
    </lineage>
</organism>
<sequence length="269" mass="30217">MGLPFPMATTLRVVQWNIYMSCHIESIANFIMNSIGQGPAIVCLEEVKRSAYDTLRNLPNLTSSCFSLDLREPGGNEGDERKMGIAVFSFGLPIISPELLDRTVFPERTLSVLLHGVFGPIRVVAFHSLTGVGYHKAKSSNFASIADYLQLHKSDLDFLCFDANEPWHDDIDPTKLVFWPRGKTAGLIMGSKKVHDLSDSYVEHLRSTRHIDNARDPLTVSHVTQGTPRRYDYIMHSRRWTVVNCSYPYAESIAASSDHSAVIADYELR</sequence>
<keyword evidence="1" id="KW-0269">Exonuclease</keyword>
<evidence type="ECO:0000313" key="3">
    <source>
        <dbReference type="Proteomes" id="UP000266260"/>
    </source>
</evidence>
<name>A0A398D0L2_9BACT</name>
<dbReference type="AlphaFoldDB" id="A0A398D0L2"/>
<dbReference type="EMBL" id="QXIU01000120">
    <property type="protein sequence ID" value="RIE11282.1"/>
    <property type="molecule type" value="Genomic_DNA"/>
</dbReference>
<keyword evidence="3" id="KW-1185">Reference proteome</keyword>
<keyword evidence="1" id="KW-0540">Nuclease</keyword>
<gene>
    <name evidence="2" type="ORF">SMC5_05170</name>
    <name evidence="1" type="ORF">SMC6_04330</name>
</gene>
<dbReference type="SUPFAM" id="SSF56219">
    <property type="entry name" value="DNase I-like"/>
    <property type="match status" value="1"/>
</dbReference>
<accession>A0A398D7G0</accession>
<evidence type="ECO:0000313" key="2">
    <source>
        <dbReference type="EMBL" id="RIE11282.1"/>
    </source>
</evidence>
<dbReference type="GO" id="GO:0004527">
    <property type="term" value="F:exonuclease activity"/>
    <property type="evidence" value="ECO:0007669"/>
    <property type="project" value="UniProtKB-KW"/>
</dbReference>
<dbReference type="InterPro" id="IPR036691">
    <property type="entry name" value="Endo/exonu/phosph_ase_sf"/>
</dbReference>
<accession>A0A398D0L2</accession>
<keyword evidence="1" id="KW-0378">Hydrolase</keyword>
<keyword evidence="1" id="KW-0255">Endonuclease</keyword>
<protein>
    <submittedName>
        <fullName evidence="1">Endonuclease/exonuclease/phosphatase family protein</fullName>
    </submittedName>
</protein>
<comment type="caution">
    <text evidence="1">The sequence shown here is derived from an EMBL/GenBank/DDBJ whole genome shotgun (WGS) entry which is preliminary data.</text>
</comment>
<evidence type="ECO:0000313" key="4">
    <source>
        <dbReference type="Proteomes" id="UP000266489"/>
    </source>
</evidence>
<dbReference type="Proteomes" id="UP000266489">
    <property type="component" value="Unassembled WGS sequence"/>
</dbReference>
<evidence type="ECO:0000313" key="1">
    <source>
        <dbReference type="EMBL" id="RIE08373.1"/>
    </source>
</evidence>
<reference evidence="3 4" key="1">
    <citation type="submission" date="2018-09" db="EMBL/GenBank/DDBJ databases">
        <title>Discovery and Ecogenomic Context for Candidatus Cryosericales, a Global Caldiserica Order Active in Thawing Permafrost.</title>
        <authorList>
            <person name="Martinez M.A."/>
            <person name="Woodcroft B.J."/>
            <person name="Ignacio Espinoza J.C."/>
            <person name="Zayed A."/>
            <person name="Singleton C.M."/>
            <person name="Boyd J."/>
            <person name="Li Y.-F."/>
            <person name="Purvine S."/>
            <person name="Maughan H."/>
            <person name="Hodgkins S.B."/>
            <person name="Anderson D."/>
            <person name="Sederholm M."/>
            <person name="Temperton B."/>
            <person name="Saleska S.R."/>
            <person name="Tyson G.W."/>
            <person name="Rich V.I."/>
        </authorList>
    </citation>
    <scope>NUCLEOTIDE SEQUENCE [LARGE SCALE GENOMIC DNA]</scope>
    <source>
        <strain evidence="2 4">SMC5</strain>
        <strain evidence="1 3">SMC6</strain>
    </source>
</reference>
<proteinExistence type="predicted"/>
<dbReference type="GO" id="GO:0004519">
    <property type="term" value="F:endonuclease activity"/>
    <property type="evidence" value="ECO:0007669"/>
    <property type="project" value="UniProtKB-KW"/>
</dbReference>
<dbReference type="Proteomes" id="UP000266260">
    <property type="component" value="Unassembled WGS sequence"/>
</dbReference>